<protein>
    <recommendedName>
        <fullName evidence="4">tRNA pseudouridine synthase A</fullName>
        <ecNumber evidence="4">5.4.99.12</ecNumber>
    </recommendedName>
    <alternativeName>
        <fullName evidence="4">tRNA pseudouridine(38-40) synthase</fullName>
    </alternativeName>
    <alternativeName>
        <fullName evidence="4">tRNA pseudouridylate synthase I</fullName>
    </alternativeName>
    <alternativeName>
        <fullName evidence="4">tRNA-uridine isomerase I</fullName>
    </alternativeName>
</protein>
<gene>
    <name evidence="4 9" type="primary">truA</name>
    <name evidence="9" type="ORF">ENN50_06300</name>
</gene>
<evidence type="ECO:0000256" key="6">
    <source>
        <dbReference type="PIRSR" id="PIRSR001430-2"/>
    </source>
</evidence>
<dbReference type="SUPFAM" id="SSF55120">
    <property type="entry name" value="Pseudouridine synthase"/>
    <property type="match status" value="1"/>
</dbReference>
<accession>A0A831SPC0</accession>
<keyword evidence="3 4" id="KW-0413">Isomerase</keyword>
<keyword evidence="2 4" id="KW-0819">tRNA processing</keyword>
<dbReference type="NCBIfam" id="TIGR00071">
    <property type="entry name" value="hisT_truA"/>
    <property type="match status" value="1"/>
</dbReference>
<dbReference type="PIRSF" id="PIRSF001430">
    <property type="entry name" value="tRNA_psdUrid_synth"/>
    <property type="match status" value="1"/>
</dbReference>
<evidence type="ECO:0000313" key="9">
    <source>
        <dbReference type="EMBL" id="HED31281.1"/>
    </source>
</evidence>
<evidence type="ECO:0000256" key="3">
    <source>
        <dbReference type="ARBA" id="ARBA00023235"/>
    </source>
</evidence>
<dbReference type="InterPro" id="IPR001406">
    <property type="entry name" value="PsdUridine_synth_TruA"/>
</dbReference>
<feature type="active site" description="Nucleophile" evidence="4 5">
    <location>
        <position position="48"/>
    </location>
</feature>
<evidence type="ECO:0000256" key="5">
    <source>
        <dbReference type="PIRSR" id="PIRSR001430-1"/>
    </source>
</evidence>
<dbReference type="Gene3D" id="3.30.70.580">
    <property type="entry name" value="Pseudouridine synthase I, catalytic domain, N-terminal subdomain"/>
    <property type="match status" value="1"/>
</dbReference>
<comment type="subunit">
    <text evidence="4">Homodimer.</text>
</comment>
<reference evidence="9" key="1">
    <citation type="journal article" date="2020" name="mSystems">
        <title>Genome- and Community-Level Interaction Insights into Carbon Utilization and Element Cycling Functions of Hydrothermarchaeota in Hydrothermal Sediment.</title>
        <authorList>
            <person name="Zhou Z."/>
            <person name="Liu Y."/>
            <person name="Xu W."/>
            <person name="Pan J."/>
            <person name="Luo Z.H."/>
            <person name="Li M."/>
        </authorList>
    </citation>
    <scope>NUCLEOTIDE SEQUENCE [LARGE SCALE GENOMIC DNA]</scope>
    <source>
        <strain evidence="9">SpSt-1181</strain>
    </source>
</reference>
<dbReference type="PANTHER" id="PTHR11142">
    <property type="entry name" value="PSEUDOURIDYLATE SYNTHASE"/>
    <property type="match status" value="1"/>
</dbReference>
<dbReference type="GO" id="GO:0031119">
    <property type="term" value="P:tRNA pseudouridine synthesis"/>
    <property type="evidence" value="ECO:0007669"/>
    <property type="project" value="UniProtKB-UniRule"/>
</dbReference>
<dbReference type="Proteomes" id="UP000886335">
    <property type="component" value="Unassembled WGS sequence"/>
</dbReference>
<comment type="catalytic activity">
    <reaction evidence="4 7">
        <text>uridine(38/39/40) in tRNA = pseudouridine(38/39/40) in tRNA</text>
        <dbReference type="Rhea" id="RHEA:22376"/>
        <dbReference type="Rhea" id="RHEA-COMP:10085"/>
        <dbReference type="Rhea" id="RHEA-COMP:10087"/>
        <dbReference type="ChEBI" id="CHEBI:65314"/>
        <dbReference type="ChEBI" id="CHEBI:65315"/>
        <dbReference type="EC" id="5.4.99.12"/>
    </reaction>
</comment>
<dbReference type="PANTHER" id="PTHR11142:SF0">
    <property type="entry name" value="TRNA PSEUDOURIDINE SYNTHASE-LIKE 1"/>
    <property type="match status" value="1"/>
</dbReference>
<dbReference type="InterPro" id="IPR020097">
    <property type="entry name" value="PsdUridine_synth_TruA_a/b_dom"/>
</dbReference>
<dbReference type="EC" id="5.4.99.12" evidence="4"/>
<dbReference type="GO" id="GO:0003723">
    <property type="term" value="F:RNA binding"/>
    <property type="evidence" value="ECO:0007669"/>
    <property type="project" value="InterPro"/>
</dbReference>
<dbReference type="InterPro" id="IPR020103">
    <property type="entry name" value="PsdUridine_synth_cat_dom_sf"/>
</dbReference>
<feature type="domain" description="Pseudouridine synthase I TruA alpha/beta" evidence="8">
    <location>
        <begin position="3"/>
        <end position="99"/>
    </location>
</feature>
<dbReference type="EMBL" id="DSBW01000141">
    <property type="protein sequence ID" value="HED31281.1"/>
    <property type="molecule type" value="Genomic_DNA"/>
</dbReference>
<dbReference type="InterPro" id="IPR020095">
    <property type="entry name" value="PsdUridine_synth_TruA_C"/>
</dbReference>
<evidence type="ECO:0000259" key="8">
    <source>
        <dbReference type="Pfam" id="PF01416"/>
    </source>
</evidence>
<proteinExistence type="inferred from homology"/>
<organism evidence="9">
    <name type="scientific">Prosthecochloris aestuarii</name>
    <dbReference type="NCBI Taxonomy" id="1102"/>
    <lineage>
        <taxon>Bacteria</taxon>
        <taxon>Pseudomonadati</taxon>
        <taxon>Chlorobiota</taxon>
        <taxon>Chlorobiia</taxon>
        <taxon>Chlorobiales</taxon>
        <taxon>Chlorobiaceae</taxon>
        <taxon>Prosthecochloris</taxon>
    </lineage>
</organism>
<dbReference type="FunFam" id="3.30.70.580:FF:000001">
    <property type="entry name" value="tRNA pseudouridine synthase A"/>
    <property type="match status" value="1"/>
</dbReference>
<dbReference type="CDD" id="cd02570">
    <property type="entry name" value="PseudoU_synth_EcTruA"/>
    <property type="match status" value="1"/>
</dbReference>
<comment type="similarity">
    <text evidence="1 4 7">Belongs to the tRNA pseudouridine synthase TruA family.</text>
</comment>
<evidence type="ECO:0000256" key="2">
    <source>
        <dbReference type="ARBA" id="ARBA00022694"/>
    </source>
</evidence>
<dbReference type="HAMAP" id="MF_00171">
    <property type="entry name" value="TruA"/>
    <property type="match status" value="1"/>
</dbReference>
<dbReference type="AlphaFoldDB" id="A0A831SPC0"/>
<evidence type="ECO:0000256" key="7">
    <source>
        <dbReference type="RuleBase" id="RU003792"/>
    </source>
</evidence>
<comment type="function">
    <text evidence="4">Formation of pseudouridine at positions 38, 39 and 40 in the anticodon stem and loop of transfer RNAs.</text>
</comment>
<feature type="binding site" evidence="4 6">
    <location>
        <position position="106"/>
    </location>
    <ligand>
        <name>substrate</name>
    </ligand>
</feature>
<dbReference type="Gene3D" id="3.30.70.660">
    <property type="entry name" value="Pseudouridine synthase I, catalytic domain, C-terminal subdomain"/>
    <property type="match status" value="1"/>
</dbReference>
<comment type="caution">
    <text evidence="4">Lacks conserved residue(s) required for the propagation of feature annotation.</text>
</comment>
<feature type="domain" description="Pseudouridine synthase I TruA alpha/beta" evidence="8">
    <location>
        <begin position="137"/>
        <end position="233"/>
    </location>
</feature>
<evidence type="ECO:0000256" key="4">
    <source>
        <dbReference type="HAMAP-Rule" id="MF_00171"/>
    </source>
</evidence>
<sequence>MTVEYDGTDFSGWQRQPGGVPTVQGAIEDVLYTILREPVRITGSGRTDRGVHAMGQVAGFSTSSALTPGRLCHAMNCLLPSTVRIRELVGVSAEFHPRYSAHKREYRYVMRSCKSAIFGRFSGFYQGVFDIERFNLAAREFYGTHDFGAFSKQGSDPVTTICTVYRAEWVRELDYHVFIVEASRFLRSMVRFLVAATIRLEPETVRSGLASGRLDAPLRPADPQGLFLWSVSYGNPLEEGDFCPVPDGL</sequence>
<evidence type="ECO:0000256" key="1">
    <source>
        <dbReference type="ARBA" id="ARBA00009375"/>
    </source>
</evidence>
<dbReference type="Pfam" id="PF01416">
    <property type="entry name" value="PseudoU_synth_1"/>
    <property type="match status" value="2"/>
</dbReference>
<comment type="caution">
    <text evidence="9">The sequence shown here is derived from an EMBL/GenBank/DDBJ whole genome shotgun (WGS) entry which is preliminary data.</text>
</comment>
<dbReference type="InterPro" id="IPR020094">
    <property type="entry name" value="TruA/RsuA/RluB/E/F_N"/>
</dbReference>
<name>A0A831SPC0_PROAE</name>
<dbReference type="GO" id="GO:0160147">
    <property type="term" value="F:tRNA pseudouridine(38-40) synthase activity"/>
    <property type="evidence" value="ECO:0007669"/>
    <property type="project" value="UniProtKB-EC"/>
</dbReference>